<reference evidence="1" key="1">
    <citation type="submission" date="2021-01" db="EMBL/GenBank/DDBJ databases">
        <authorList>
            <person name="Corre E."/>
            <person name="Pelletier E."/>
            <person name="Niang G."/>
            <person name="Scheremetjew M."/>
            <person name="Finn R."/>
            <person name="Kale V."/>
            <person name="Holt S."/>
            <person name="Cochrane G."/>
            <person name="Meng A."/>
            <person name="Brown T."/>
            <person name="Cohen L."/>
        </authorList>
    </citation>
    <scope>NUCLEOTIDE SEQUENCE</scope>
    <source>
        <strain evidence="1">S3</strain>
    </source>
</reference>
<dbReference type="AlphaFoldDB" id="A0A7S3MU54"/>
<protein>
    <submittedName>
        <fullName evidence="1">Uncharacterized protein</fullName>
    </submittedName>
</protein>
<organism evidence="1">
    <name type="scientific">Strombidium inclinatum</name>
    <dbReference type="NCBI Taxonomy" id="197538"/>
    <lineage>
        <taxon>Eukaryota</taxon>
        <taxon>Sar</taxon>
        <taxon>Alveolata</taxon>
        <taxon>Ciliophora</taxon>
        <taxon>Intramacronucleata</taxon>
        <taxon>Spirotrichea</taxon>
        <taxon>Oligotrichia</taxon>
        <taxon>Strombidiidae</taxon>
        <taxon>Strombidium</taxon>
    </lineage>
</organism>
<evidence type="ECO:0000313" key="1">
    <source>
        <dbReference type="EMBL" id="CAE0324346.1"/>
    </source>
</evidence>
<accession>A0A7S3MU54</accession>
<sequence length="376" mass="44682">MMSVLKIPNWKTITPFAYYLNPLNDSITVVRKTLLKMNEDGPLRIKYIIEENKQLQDECTVMVKKDYLAQWLVGDHLKQDQFKFIFDTTKIIYDSALRDKLLGNNEIVVGSVLPKLIAYKSILSIRNIQLRKTEEARKQREKDLREGKPVVIEAKDPKKMTQEEFIALQLEQQNNPTANMSDAQKAHAHEEEELAKYGRYWIWEGYFNEKNKQKWLDTAEALKNINDHVLQDIEDFILLEGFKGTKPEKIRQLIEDDHNLRIQQAKKLMPKDGDMFEDKEKIKNRKRKFMNTIRPPDYWNFFDDAPSVDRVQHVLRYNAKPHSSYSDGRVEEIMNTIEEIGMNLQRYEEAKWNTIKKHTLEIFAHEYQEFKRKLED</sequence>
<dbReference type="EMBL" id="HBIH01011991">
    <property type="protein sequence ID" value="CAE0324346.1"/>
    <property type="molecule type" value="Transcribed_RNA"/>
</dbReference>
<proteinExistence type="predicted"/>
<gene>
    <name evidence="1" type="ORF">SINC0208_LOCUS4937</name>
</gene>
<name>A0A7S3MU54_9SPIT</name>